<sequence>VNGVPSLTLPSISEDDENAQEDGETSPLSPNKSPVHAALSNSPRHARLNLRLQEGHEPLRNRPRLGGIATSNLAFLRQRVERQRSVVVPSATVRAESLEEVNTDLRNDVENTRNSVERLDNQISTLHQDVATLSLEVRNAIQALQEMTATPTPSGVLQMTAHSNPNINRIHSNPNNPILARSSSHPPEMFYWDEPLSPPLIIVPQFVDNSTQTDFSDLFRQYILQNPCSVLEILGISPDVLSLTKYRQRLLKSRSTPSGVDNFYVKSMNCEETDKLEIVINENRSTRVMFQDEEEVFNRNIKQFFGSIPSNTEKYN</sequence>
<feature type="non-terminal residue" evidence="3">
    <location>
        <position position="1"/>
    </location>
</feature>
<dbReference type="EMBL" id="LJIG01000226">
    <property type="protein sequence ID" value="KRT86714.1"/>
    <property type="molecule type" value="Genomic_DNA"/>
</dbReference>
<evidence type="ECO:0000313" key="4">
    <source>
        <dbReference type="Proteomes" id="UP000051574"/>
    </source>
</evidence>
<feature type="region of interest" description="Disordered" evidence="2">
    <location>
        <begin position="1"/>
        <end position="41"/>
    </location>
</feature>
<proteinExistence type="predicted"/>
<dbReference type="Proteomes" id="UP000051574">
    <property type="component" value="Unassembled WGS sequence"/>
</dbReference>
<protein>
    <submittedName>
        <fullName evidence="3">Uncharacterized protein</fullName>
    </submittedName>
</protein>
<feature type="coiled-coil region" evidence="1">
    <location>
        <begin position="95"/>
        <end position="136"/>
    </location>
</feature>
<gene>
    <name evidence="3" type="ORF">AMK59_2158</name>
</gene>
<evidence type="ECO:0000313" key="3">
    <source>
        <dbReference type="EMBL" id="KRT86714.1"/>
    </source>
</evidence>
<keyword evidence="4" id="KW-1185">Reference proteome</keyword>
<name>A0A0T6BHG3_9SCAR</name>
<comment type="caution">
    <text evidence="3">The sequence shown here is derived from an EMBL/GenBank/DDBJ whole genome shotgun (WGS) entry which is preliminary data.</text>
</comment>
<evidence type="ECO:0000256" key="2">
    <source>
        <dbReference type="SAM" id="MobiDB-lite"/>
    </source>
</evidence>
<dbReference type="OrthoDB" id="447251at2759"/>
<accession>A0A0T6BHG3</accession>
<keyword evidence="1" id="KW-0175">Coiled coil</keyword>
<evidence type="ECO:0000256" key="1">
    <source>
        <dbReference type="SAM" id="Coils"/>
    </source>
</evidence>
<reference evidence="3 4" key="1">
    <citation type="submission" date="2015-09" db="EMBL/GenBank/DDBJ databases">
        <title>Draft genome of the scarab beetle Oryctes borbonicus.</title>
        <authorList>
            <person name="Meyer J.M."/>
            <person name="Markov G.V."/>
            <person name="Baskaran P."/>
            <person name="Herrmann M."/>
            <person name="Sommer R.J."/>
            <person name="Roedelsperger C."/>
        </authorList>
    </citation>
    <scope>NUCLEOTIDE SEQUENCE [LARGE SCALE GENOMIC DNA]</scope>
    <source>
        <strain evidence="3">OB123</strain>
        <tissue evidence="3">Whole animal</tissue>
    </source>
</reference>
<organism evidence="3 4">
    <name type="scientific">Oryctes borbonicus</name>
    <dbReference type="NCBI Taxonomy" id="1629725"/>
    <lineage>
        <taxon>Eukaryota</taxon>
        <taxon>Metazoa</taxon>
        <taxon>Ecdysozoa</taxon>
        <taxon>Arthropoda</taxon>
        <taxon>Hexapoda</taxon>
        <taxon>Insecta</taxon>
        <taxon>Pterygota</taxon>
        <taxon>Neoptera</taxon>
        <taxon>Endopterygota</taxon>
        <taxon>Coleoptera</taxon>
        <taxon>Polyphaga</taxon>
        <taxon>Scarabaeiformia</taxon>
        <taxon>Scarabaeidae</taxon>
        <taxon>Dynastinae</taxon>
        <taxon>Oryctes</taxon>
    </lineage>
</organism>
<dbReference type="AlphaFoldDB" id="A0A0T6BHG3"/>
<feature type="compositionally biased region" description="Acidic residues" evidence="2">
    <location>
        <begin position="13"/>
        <end position="24"/>
    </location>
</feature>